<sequence length="119" mass="12230">MNKTTLISLVLLYGAATVGYADEVVGRAPNNLVGQTLGGWSGFLLGGAVAGPVGAIAGGLASAWVGGEAQEISGFSESAYQVKDDQGNVSVVRSPNRQWQIGDHVVVQGRRLHPSPSNV</sequence>
<gene>
    <name evidence="1" type="ORF">ACFOEK_16550</name>
</gene>
<comment type="caution">
    <text evidence="1">The sequence shown here is derived from an EMBL/GenBank/DDBJ whole genome shotgun (WGS) entry which is preliminary data.</text>
</comment>
<dbReference type="Proteomes" id="UP001595476">
    <property type="component" value="Unassembled WGS sequence"/>
</dbReference>
<protein>
    <recommendedName>
        <fullName evidence="3">Outer membrane lipoprotein SlyB</fullName>
    </recommendedName>
</protein>
<accession>A0ABV7HJ31</accession>
<evidence type="ECO:0000313" key="1">
    <source>
        <dbReference type="EMBL" id="MFC3152648.1"/>
    </source>
</evidence>
<keyword evidence="2" id="KW-1185">Reference proteome</keyword>
<name>A0ABV7HJ31_9GAMM</name>
<dbReference type="EMBL" id="JBHRSZ010000007">
    <property type="protein sequence ID" value="MFC3152648.1"/>
    <property type="molecule type" value="Genomic_DNA"/>
</dbReference>
<evidence type="ECO:0008006" key="3">
    <source>
        <dbReference type="Google" id="ProtNLM"/>
    </source>
</evidence>
<organism evidence="1 2">
    <name type="scientific">Litoribrevibacter euphylliae</name>
    <dbReference type="NCBI Taxonomy" id="1834034"/>
    <lineage>
        <taxon>Bacteria</taxon>
        <taxon>Pseudomonadati</taxon>
        <taxon>Pseudomonadota</taxon>
        <taxon>Gammaproteobacteria</taxon>
        <taxon>Oceanospirillales</taxon>
        <taxon>Oceanospirillaceae</taxon>
        <taxon>Litoribrevibacter</taxon>
    </lineage>
</organism>
<dbReference type="RefSeq" id="WP_386722575.1">
    <property type="nucleotide sequence ID" value="NZ_JBHRSZ010000007.1"/>
</dbReference>
<evidence type="ECO:0000313" key="2">
    <source>
        <dbReference type="Proteomes" id="UP001595476"/>
    </source>
</evidence>
<reference evidence="2" key="1">
    <citation type="journal article" date="2019" name="Int. J. Syst. Evol. Microbiol.">
        <title>The Global Catalogue of Microorganisms (GCM) 10K type strain sequencing project: providing services to taxonomists for standard genome sequencing and annotation.</title>
        <authorList>
            <consortium name="The Broad Institute Genomics Platform"/>
            <consortium name="The Broad Institute Genome Sequencing Center for Infectious Disease"/>
            <person name="Wu L."/>
            <person name="Ma J."/>
        </authorList>
    </citation>
    <scope>NUCLEOTIDE SEQUENCE [LARGE SCALE GENOMIC DNA]</scope>
    <source>
        <strain evidence="2">KCTC 52438</strain>
    </source>
</reference>
<proteinExistence type="predicted"/>